<feature type="domain" description="HTH tetR-type" evidence="3">
    <location>
        <begin position="13"/>
        <end position="73"/>
    </location>
</feature>
<protein>
    <submittedName>
        <fullName evidence="4">TetR/AcrR family transcriptional regulator</fullName>
    </submittedName>
</protein>
<dbReference type="InterPro" id="IPR050624">
    <property type="entry name" value="HTH-type_Tx_Regulator"/>
</dbReference>
<dbReference type="PROSITE" id="PS50977">
    <property type="entry name" value="HTH_TETR_2"/>
    <property type="match status" value="1"/>
</dbReference>
<dbReference type="RefSeq" id="WP_126109023.1">
    <property type="nucleotide sequence ID" value="NZ_CP034465.1"/>
</dbReference>
<evidence type="ECO:0000259" key="3">
    <source>
        <dbReference type="PROSITE" id="PS50977"/>
    </source>
</evidence>
<keyword evidence="5" id="KW-1185">Reference proteome</keyword>
<organism evidence="4 5">
    <name type="scientific">Jeotgalibaca ciconiae</name>
    <dbReference type="NCBI Taxonomy" id="2496265"/>
    <lineage>
        <taxon>Bacteria</taxon>
        <taxon>Bacillati</taxon>
        <taxon>Bacillota</taxon>
        <taxon>Bacilli</taxon>
        <taxon>Lactobacillales</taxon>
        <taxon>Carnobacteriaceae</taxon>
        <taxon>Jeotgalibaca</taxon>
    </lineage>
</organism>
<evidence type="ECO:0000313" key="5">
    <source>
        <dbReference type="Proteomes" id="UP000273326"/>
    </source>
</evidence>
<evidence type="ECO:0000256" key="2">
    <source>
        <dbReference type="PROSITE-ProRule" id="PRU00335"/>
    </source>
</evidence>
<dbReference type="EMBL" id="CP034465">
    <property type="protein sequence ID" value="AZP03945.1"/>
    <property type="molecule type" value="Genomic_DNA"/>
</dbReference>
<dbReference type="PANTHER" id="PTHR43479:SF7">
    <property type="entry name" value="TETR-FAMILY TRANSCRIPTIONAL REGULATOR"/>
    <property type="match status" value="1"/>
</dbReference>
<keyword evidence="1 2" id="KW-0238">DNA-binding</keyword>
<evidence type="ECO:0000256" key="1">
    <source>
        <dbReference type="ARBA" id="ARBA00023125"/>
    </source>
</evidence>
<dbReference type="SUPFAM" id="SSF46689">
    <property type="entry name" value="Homeodomain-like"/>
    <property type="match status" value="1"/>
</dbReference>
<feature type="DNA-binding region" description="H-T-H motif" evidence="2">
    <location>
        <begin position="36"/>
        <end position="55"/>
    </location>
</feature>
<dbReference type="AlphaFoldDB" id="A0A3Q9BJR2"/>
<dbReference type="GO" id="GO:0003677">
    <property type="term" value="F:DNA binding"/>
    <property type="evidence" value="ECO:0007669"/>
    <property type="project" value="UniProtKB-UniRule"/>
</dbReference>
<dbReference type="PANTHER" id="PTHR43479">
    <property type="entry name" value="ACREF/ENVCD OPERON REPRESSOR-RELATED"/>
    <property type="match status" value="1"/>
</dbReference>
<gene>
    <name evidence="4" type="ORF">EJN90_04250</name>
</gene>
<accession>A0A3Q9BJR2</accession>
<dbReference type="Pfam" id="PF00440">
    <property type="entry name" value="TetR_N"/>
    <property type="match status" value="1"/>
</dbReference>
<name>A0A3Q9BJR2_9LACT</name>
<dbReference type="InterPro" id="IPR009057">
    <property type="entry name" value="Homeodomain-like_sf"/>
</dbReference>
<dbReference type="OrthoDB" id="9810250at2"/>
<proteinExistence type="predicted"/>
<dbReference type="InterPro" id="IPR001647">
    <property type="entry name" value="HTH_TetR"/>
</dbReference>
<evidence type="ECO:0000313" key="4">
    <source>
        <dbReference type="EMBL" id="AZP03945.1"/>
    </source>
</evidence>
<dbReference type="Pfam" id="PF14278">
    <property type="entry name" value="TetR_C_8"/>
    <property type="match status" value="1"/>
</dbReference>
<reference evidence="5" key="1">
    <citation type="submission" date="2018-12" db="EMBL/GenBank/DDBJ databases">
        <title>Complete genome sequencing of Jeotgalibaca sp. H21T32.</title>
        <authorList>
            <person name="Bae J.-W."/>
            <person name="Lee S.-Y."/>
        </authorList>
    </citation>
    <scope>NUCLEOTIDE SEQUENCE [LARGE SCALE GENOMIC DNA]</scope>
    <source>
        <strain evidence="5">H21T32</strain>
    </source>
</reference>
<dbReference type="KEGG" id="jeh:EJN90_04250"/>
<dbReference type="Proteomes" id="UP000273326">
    <property type="component" value="Chromosome"/>
</dbReference>
<sequence>MKTNAKQTDRRVIRTKKEILNALTELLEQKAIEEITVKEITDLAGINRGTFYLHYIDKFDLFEKSVNQLLIELREMGAVIISRAVENGSPEKEKDEIIHSIAAIFEYVKDHHRFIKSLTSENSSYSFHHKFNEILKDHFADIFIKLDGSVPPIYLASAVSYAYQGLIHTWLQDDMRETTYQMAEYGYELFFNHVAGIFNESNE</sequence>
<dbReference type="InterPro" id="IPR039532">
    <property type="entry name" value="TetR_C_Firmicutes"/>
</dbReference>
<dbReference type="Gene3D" id="1.10.357.10">
    <property type="entry name" value="Tetracycline Repressor, domain 2"/>
    <property type="match status" value="1"/>
</dbReference>